<evidence type="ECO:0000313" key="3">
    <source>
        <dbReference type="EMBL" id="KOS15379.1"/>
    </source>
</evidence>
<feature type="compositionally biased region" description="Basic residues" evidence="1">
    <location>
        <begin position="304"/>
        <end position="315"/>
    </location>
</feature>
<gene>
    <name evidence="3" type="ORF">Malapachy_2306</name>
</gene>
<dbReference type="InterPro" id="IPR040009">
    <property type="entry name" value="Mtf2/C5D6.12-like"/>
</dbReference>
<dbReference type="Pfam" id="PF19189">
    <property type="entry name" value="Mtf2"/>
    <property type="match status" value="1"/>
</dbReference>
<name>A0A0N0RSH1_9BASI</name>
<proteinExistence type="predicted"/>
<evidence type="ECO:0000259" key="2">
    <source>
        <dbReference type="Pfam" id="PF19189"/>
    </source>
</evidence>
<dbReference type="GeneID" id="28728673"/>
<evidence type="ECO:0000313" key="4">
    <source>
        <dbReference type="Proteomes" id="UP000037751"/>
    </source>
</evidence>
<dbReference type="STRING" id="77020.A0A0N0RSH1"/>
<reference evidence="3 4" key="1">
    <citation type="submission" date="2015-07" db="EMBL/GenBank/DDBJ databases">
        <title>Draft Genome Sequence of Malassezia furfur CBS1878 and Malassezia pachydermatis CBS1879.</title>
        <authorList>
            <person name="Triana S."/>
            <person name="Ohm R."/>
            <person name="Gonzalez A."/>
            <person name="DeCock H."/>
            <person name="Restrepo S."/>
            <person name="Celis A."/>
        </authorList>
    </citation>
    <scope>NUCLEOTIDE SEQUENCE [LARGE SCALE GENOMIC DNA]</scope>
    <source>
        <strain evidence="3 4">CBS 1879</strain>
    </source>
</reference>
<dbReference type="RefSeq" id="XP_017993011.1">
    <property type="nucleotide sequence ID" value="XM_018136798.1"/>
</dbReference>
<organism evidence="3 4">
    <name type="scientific">Malassezia pachydermatis</name>
    <dbReference type="NCBI Taxonomy" id="77020"/>
    <lineage>
        <taxon>Eukaryota</taxon>
        <taxon>Fungi</taxon>
        <taxon>Dikarya</taxon>
        <taxon>Basidiomycota</taxon>
        <taxon>Ustilaginomycotina</taxon>
        <taxon>Malasseziomycetes</taxon>
        <taxon>Malasseziales</taxon>
        <taxon>Malasseziaceae</taxon>
        <taxon>Malassezia</taxon>
    </lineage>
</organism>
<dbReference type="OrthoDB" id="2444174at2759"/>
<dbReference type="Proteomes" id="UP000037751">
    <property type="component" value="Unassembled WGS sequence"/>
</dbReference>
<dbReference type="GO" id="GO:0005739">
    <property type="term" value="C:mitochondrion"/>
    <property type="evidence" value="ECO:0007669"/>
    <property type="project" value="InterPro"/>
</dbReference>
<dbReference type="AlphaFoldDB" id="A0A0N0RSH1"/>
<comment type="caution">
    <text evidence="3">The sequence shown here is derived from an EMBL/GenBank/DDBJ whole genome shotgun (WGS) entry which is preliminary data.</text>
</comment>
<sequence length="355" mass="39180">MRMPRMKKEAPASSSLTASESAQFRRIFELLEQEMGTSETSSTMPFEAHLGQFAERHSLAPEKITARGGGVGTRFEASREGLAAQLSTEELDRGVDQIWAALQSQTSAAEAWAWAEQHVWGTQKDTGSDEARPMYGTQTAFYAPALHMLLLTLRDRFHAPHTALAVLSHTHAMGPHSSVLGCTSSLYAEVIRTYWLCLQDAPGVLQTVREARSSGILAPMSSRRPVHGEDDAIREQIERVRTELRTQATDSAQARTALTLDAPATLTMYDDEQEQVQISAELRRIAGHTSRYTEAPAPTSSATPKHKKRRSRKSSVPRPPPPPSSSSSSLLIYPQNPQALLRTKVRRHAIEPEHA</sequence>
<dbReference type="PANTHER" id="PTHR39468">
    <property type="entry name" value="CHROMOSOME 7, WHOLE GENOME SHOTGUN SEQUENCE"/>
    <property type="match status" value="1"/>
</dbReference>
<keyword evidence="4" id="KW-1185">Reference proteome</keyword>
<dbReference type="PANTHER" id="PTHR39468:SF1">
    <property type="entry name" value="MTF2-LIKE C-TERMINAL DOMAIN-CONTAINING PROTEIN"/>
    <property type="match status" value="1"/>
</dbReference>
<dbReference type="EMBL" id="LGAV01000002">
    <property type="protein sequence ID" value="KOS15379.1"/>
    <property type="molecule type" value="Genomic_DNA"/>
</dbReference>
<feature type="domain" description="Mtf2-like C-terminal" evidence="2">
    <location>
        <begin position="103"/>
        <end position="224"/>
    </location>
</feature>
<feature type="region of interest" description="Disordered" evidence="1">
    <location>
        <begin position="289"/>
        <end position="338"/>
    </location>
</feature>
<dbReference type="InterPro" id="IPR043837">
    <property type="entry name" value="Mtf2-like_C"/>
</dbReference>
<protein>
    <recommendedName>
        <fullName evidence="2">Mtf2-like C-terminal domain-containing protein</fullName>
    </recommendedName>
</protein>
<accession>A0A0N0RSH1</accession>
<dbReference type="VEuPathDB" id="FungiDB:Malapachy_2306"/>
<evidence type="ECO:0000256" key="1">
    <source>
        <dbReference type="SAM" id="MobiDB-lite"/>
    </source>
</evidence>